<dbReference type="Proteomes" id="UP001321473">
    <property type="component" value="Unassembled WGS sequence"/>
</dbReference>
<organism evidence="3 4">
    <name type="scientific">Amblyomma americanum</name>
    <name type="common">Lone star tick</name>
    <dbReference type="NCBI Taxonomy" id="6943"/>
    <lineage>
        <taxon>Eukaryota</taxon>
        <taxon>Metazoa</taxon>
        <taxon>Ecdysozoa</taxon>
        <taxon>Arthropoda</taxon>
        <taxon>Chelicerata</taxon>
        <taxon>Arachnida</taxon>
        <taxon>Acari</taxon>
        <taxon>Parasitiformes</taxon>
        <taxon>Ixodida</taxon>
        <taxon>Ixodoidea</taxon>
        <taxon>Ixodidae</taxon>
        <taxon>Amblyomminae</taxon>
        <taxon>Amblyomma</taxon>
    </lineage>
</organism>
<dbReference type="PROSITE" id="PS51885">
    <property type="entry name" value="NEPRILYSIN"/>
    <property type="match status" value="1"/>
</dbReference>
<comment type="caution">
    <text evidence="3">The sequence shown here is derived from an EMBL/GenBank/DDBJ whole genome shotgun (WGS) entry which is preliminary data.</text>
</comment>
<proteinExistence type="predicted"/>
<dbReference type="EMBL" id="JARKHS020000957">
    <property type="protein sequence ID" value="KAK8788304.1"/>
    <property type="molecule type" value="Genomic_DNA"/>
</dbReference>
<feature type="transmembrane region" description="Helical" evidence="2">
    <location>
        <begin position="57"/>
        <end position="77"/>
    </location>
</feature>
<sequence length="438" mass="49004">MTQMEGVVNRTSQAAAASPPQVAAANEGVAASIGDDRASPRVVQRDLFQALGRTKSALLVGFLVVAVIGAAALVIYATQRSIYGRIEEVRARVALMAMLSQAWASTDDVPTHQRVRQYIREVLGEPGHGRYPGAPIPRTPFIFSCQTDHCTKEGKHLRRNVAWSLDPCRDFHEYACSGDARRPSLREDALSHFLVEVRSVLGKWSQFRWTRTPLMHNKASQFFRACHGSRHDEDTLQHDLGQYLRDVDKAHRLPEAWAAEVSRTLQLFPLFEVSVFHLTDDTCIVLKEPEVVDGDAVLGMPGVASRRHRSIVEKLWCSANKLEKAGAIFLSQSKLRLQCKRVTNWLKHVVGSGGRVFDTNLELVCHFEPETKTLGIPMSIADVDVGGREFFLDISTVGLLMARSLYRIFQASSLPYITVGLFTTFTRLCFFFLIFTTM</sequence>
<protein>
    <submittedName>
        <fullName evidence="3">Uncharacterized protein</fullName>
    </submittedName>
</protein>
<dbReference type="InterPro" id="IPR000718">
    <property type="entry name" value="Peptidase_M13"/>
</dbReference>
<evidence type="ECO:0000313" key="4">
    <source>
        <dbReference type="Proteomes" id="UP001321473"/>
    </source>
</evidence>
<dbReference type="SUPFAM" id="SSF55486">
    <property type="entry name" value="Metalloproteases ('zincins'), catalytic domain"/>
    <property type="match status" value="1"/>
</dbReference>
<keyword evidence="2" id="KW-0472">Membrane</keyword>
<feature type="transmembrane region" description="Helical" evidence="2">
    <location>
        <begin position="413"/>
        <end position="435"/>
    </location>
</feature>
<dbReference type="GO" id="GO:0006508">
    <property type="term" value="P:proteolysis"/>
    <property type="evidence" value="ECO:0007669"/>
    <property type="project" value="InterPro"/>
</dbReference>
<keyword evidence="2" id="KW-1133">Transmembrane helix</keyword>
<dbReference type="Gene3D" id="3.40.390.10">
    <property type="entry name" value="Collagenase (Catalytic Domain)"/>
    <property type="match status" value="1"/>
</dbReference>
<reference evidence="3 4" key="1">
    <citation type="journal article" date="2023" name="Arcadia Sci">
        <title>De novo assembly of a long-read Amblyomma americanum tick genome.</title>
        <authorList>
            <person name="Chou S."/>
            <person name="Poskanzer K.E."/>
            <person name="Rollins M."/>
            <person name="Thuy-Boun P.S."/>
        </authorList>
    </citation>
    <scope>NUCLEOTIDE SEQUENCE [LARGE SCALE GENOMIC DNA]</scope>
    <source>
        <strain evidence="3">F_SG_1</strain>
        <tissue evidence="3">Salivary glands</tissue>
    </source>
</reference>
<dbReference type="Gene3D" id="1.10.1380.10">
    <property type="entry name" value="Neutral endopeptidase , domain2"/>
    <property type="match status" value="1"/>
</dbReference>
<evidence type="ECO:0000313" key="3">
    <source>
        <dbReference type="EMBL" id="KAK8788304.1"/>
    </source>
</evidence>
<dbReference type="InterPro" id="IPR042089">
    <property type="entry name" value="Peptidase_M13_dom_2"/>
</dbReference>
<dbReference type="InterPro" id="IPR024079">
    <property type="entry name" value="MetalloPept_cat_dom_sf"/>
</dbReference>
<name>A0AAQ4FM01_AMBAM</name>
<dbReference type="GO" id="GO:0004222">
    <property type="term" value="F:metalloendopeptidase activity"/>
    <property type="evidence" value="ECO:0007669"/>
    <property type="project" value="InterPro"/>
</dbReference>
<keyword evidence="2" id="KW-0812">Transmembrane</keyword>
<keyword evidence="4" id="KW-1185">Reference proteome</keyword>
<evidence type="ECO:0000256" key="1">
    <source>
        <dbReference type="SAM" id="MobiDB-lite"/>
    </source>
</evidence>
<evidence type="ECO:0000256" key="2">
    <source>
        <dbReference type="SAM" id="Phobius"/>
    </source>
</evidence>
<gene>
    <name evidence="3" type="ORF">V5799_021917</name>
</gene>
<accession>A0AAQ4FM01</accession>
<dbReference type="AlphaFoldDB" id="A0AAQ4FM01"/>
<feature type="region of interest" description="Disordered" evidence="1">
    <location>
        <begin position="1"/>
        <end position="20"/>
    </location>
</feature>